<protein>
    <recommendedName>
        <fullName evidence="4">DUF3592 domain-containing protein</fullName>
    </recommendedName>
</protein>
<name>A0A6N8J8D6_9BACT</name>
<dbReference type="EMBL" id="WRXO01000002">
    <property type="protein sequence ID" value="MVT41214.1"/>
    <property type="molecule type" value="Genomic_DNA"/>
</dbReference>
<proteinExistence type="predicted"/>
<dbReference type="OrthoDB" id="9832833at2"/>
<keyword evidence="1" id="KW-1133">Transmembrane helix</keyword>
<evidence type="ECO:0000313" key="3">
    <source>
        <dbReference type="Proteomes" id="UP000468388"/>
    </source>
</evidence>
<evidence type="ECO:0008006" key="4">
    <source>
        <dbReference type="Google" id="ProtNLM"/>
    </source>
</evidence>
<keyword evidence="3" id="KW-1185">Reference proteome</keyword>
<accession>A0A6N8J8D6</accession>
<evidence type="ECO:0000256" key="1">
    <source>
        <dbReference type="SAM" id="Phobius"/>
    </source>
</evidence>
<reference evidence="2 3" key="1">
    <citation type="submission" date="2019-12" db="EMBL/GenBank/DDBJ databases">
        <title>The draft genomic sequence of strain Chitinophaga oryziterrae JCM 16595.</title>
        <authorList>
            <person name="Zhang X."/>
        </authorList>
    </citation>
    <scope>NUCLEOTIDE SEQUENCE [LARGE SCALE GENOMIC DNA]</scope>
    <source>
        <strain evidence="2 3">JCM 16595</strain>
    </source>
</reference>
<keyword evidence="1" id="KW-0812">Transmembrane</keyword>
<dbReference type="RefSeq" id="WP_157299822.1">
    <property type="nucleotide sequence ID" value="NZ_BAAAZB010000007.1"/>
</dbReference>
<dbReference type="Proteomes" id="UP000468388">
    <property type="component" value="Unassembled WGS sequence"/>
</dbReference>
<dbReference type="AlphaFoldDB" id="A0A6N8J8D6"/>
<gene>
    <name evidence="2" type="ORF">GO495_11525</name>
</gene>
<evidence type="ECO:0000313" key="2">
    <source>
        <dbReference type="EMBL" id="MVT41214.1"/>
    </source>
</evidence>
<feature type="transmembrane region" description="Helical" evidence="1">
    <location>
        <begin position="103"/>
        <end position="125"/>
    </location>
</feature>
<comment type="caution">
    <text evidence="2">The sequence shown here is derived from an EMBL/GenBank/DDBJ whole genome shotgun (WGS) entry which is preliminary data.</text>
</comment>
<organism evidence="2 3">
    <name type="scientific">Chitinophaga oryziterrae</name>
    <dbReference type="NCBI Taxonomy" id="1031224"/>
    <lineage>
        <taxon>Bacteria</taxon>
        <taxon>Pseudomonadati</taxon>
        <taxon>Bacteroidota</taxon>
        <taxon>Chitinophagia</taxon>
        <taxon>Chitinophagales</taxon>
        <taxon>Chitinophagaceae</taxon>
        <taxon>Chitinophaga</taxon>
    </lineage>
</organism>
<keyword evidence="1" id="KW-0472">Membrane</keyword>
<sequence>MKNKLIYLIPAVAFLLLLIPVSISFKKDYDVYMNGNFVTVKIIKLPGTYFTKNEFMYFELNGNTYHKSINKNTRDLLQVGEEIKLKCLVGERDRFLFPEENPLYWGFFTIGLFVLFSMAGFYYAFKK</sequence>